<comment type="caution">
    <text evidence="5">The sequence shown here is derived from an EMBL/GenBank/DDBJ whole genome shotgun (WGS) entry which is preliminary data.</text>
</comment>
<dbReference type="FunFam" id="3.40.50.300:FF:000398">
    <property type="entry name" value="Type IV pilus assembly ATPase PilB"/>
    <property type="match status" value="1"/>
</dbReference>
<reference evidence="5 6" key="1">
    <citation type="submission" date="2015-02" db="EMBL/GenBank/DDBJ databases">
        <authorList>
            <person name="Slaby B."/>
            <person name="Hentschel U."/>
        </authorList>
    </citation>
    <scope>NUCLEOTIDE SEQUENCE [LARGE SCALE GENOMIC DNA]</scope>
    <source>
        <strain evidence="5">15L</strain>
    </source>
</reference>
<dbReference type="PANTHER" id="PTHR30258:SF2">
    <property type="entry name" value="COMG OPERON PROTEIN 1"/>
    <property type="match status" value="1"/>
</dbReference>
<dbReference type="Proteomes" id="UP000035037">
    <property type="component" value="Unassembled WGS sequence"/>
</dbReference>
<evidence type="ECO:0000256" key="3">
    <source>
        <dbReference type="ARBA" id="ARBA00022840"/>
    </source>
</evidence>
<dbReference type="GO" id="GO:0016887">
    <property type="term" value="F:ATP hydrolysis activity"/>
    <property type="evidence" value="ECO:0007669"/>
    <property type="project" value="TreeGrafter"/>
</dbReference>
<keyword evidence="2" id="KW-0547">Nucleotide-binding</keyword>
<comment type="similarity">
    <text evidence="1">Belongs to the GSP E family.</text>
</comment>
<dbReference type="PANTHER" id="PTHR30258">
    <property type="entry name" value="TYPE II SECRETION SYSTEM PROTEIN GSPE-RELATED"/>
    <property type="match status" value="1"/>
</dbReference>
<protein>
    <recommendedName>
        <fullName evidence="4">AAA+ ATPase domain-containing protein</fullName>
    </recommendedName>
</protein>
<dbReference type="SUPFAM" id="SSF52540">
    <property type="entry name" value="P-loop containing nucleoside triphosphate hydrolases"/>
    <property type="match status" value="1"/>
</dbReference>
<feature type="domain" description="AAA+ ATPase" evidence="4">
    <location>
        <begin position="350"/>
        <end position="473"/>
    </location>
</feature>
<accession>A0A0G8AYN1</accession>
<dbReference type="STRING" id="431041.FLM9_1043"/>
<dbReference type="InterPro" id="IPR027417">
    <property type="entry name" value="P-loop_NTPase"/>
</dbReference>
<dbReference type="Gene3D" id="3.30.450.90">
    <property type="match status" value="1"/>
</dbReference>
<reference evidence="5 6" key="2">
    <citation type="submission" date="2015-05" db="EMBL/GenBank/DDBJ databases">
        <title>Lifestyle Evolution in Cyanobacterial Symbionts of Sponges.</title>
        <authorList>
            <person name="Burgsdorf I."/>
            <person name="Slaby B.M."/>
            <person name="Handley K.M."/>
            <person name="Haber M."/>
            <person name="Blom J."/>
            <person name="Marshall C.W."/>
            <person name="Gilbert J.A."/>
            <person name="Hentschel U."/>
            <person name="Steindler L."/>
        </authorList>
    </citation>
    <scope>NUCLEOTIDE SEQUENCE [LARGE SCALE GENOMIC DNA]</scope>
    <source>
        <strain evidence="5">15L</strain>
    </source>
</reference>
<gene>
    <name evidence="5" type="ORF">TQ37_01075</name>
</gene>
<dbReference type="Pfam" id="PF00437">
    <property type="entry name" value="T2SSE"/>
    <property type="match status" value="1"/>
</dbReference>
<name>A0A0G8AYN1_9SYNE</name>
<evidence type="ECO:0000313" key="5">
    <source>
        <dbReference type="EMBL" id="KKZ14507.1"/>
    </source>
</evidence>
<dbReference type="CDD" id="cd01129">
    <property type="entry name" value="PulE-GspE-like"/>
    <property type="match status" value="1"/>
</dbReference>
<evidence type="ECO:0000256" key="2">
    <source>
        <dbReference type="ARBA" id="ARBA00022741"/>
    </source>
</evidence>
<dbReference type="AlphaFoldDB" id="A0A0G8AYN1"/>
<evidence type="ECO:0000256" key="1">
    <source>
        <dbReference type="ARBA" id="ARBA00006611"/>
    </source>
</evidence>
<dbReference type="InterPro" id="IPR003593">
    <property type="entry name" value="AAA+_ATPase"/>
</dbReference>
<dbReference type="PATRIC" id="fig|1608419.3.peg.1021"/>
<dbReference type="GO" id="GO:0005886">
    <property type="term" value="C:plasma membrane"/>
    <property type="evidence" value="ECO:0007669"/>
    <property type="project" value="TreeGrafter"/>
</dbReference>
<organism evidence="5 6">
    <name type="scientific">Candidatus Synechococcus spongiarum 15L</name>
    <dbReference type="NCBI Taxonomy" id="1608419"/>
    <lineage>
        <taxon>Bacteria</taxon>
        <taxon>Bacillati</taxon>
        <taxon>Cyanobacteriota</taxon>
        <taxon>Cyanophyceae</taxon>
        <taxon>Synechococcales</taxon>
        <taxon>Synechococcaceae</taxon>
        <taxon>Synechococcus</taxon>
    </lineage>
</organism>
<evidence type="ECO:0000313" key="6">
    <source>
        <dbReference type="Proteomes" id="UP000035037"/>
    </source>
</evidence>
<keyword evidence="3" id="KW-0067">ATP-binding</keyword>
<dbReference type="Gene3D" id="3.40.50.300">
    <property type="entry name" value="P-loop containing nucleotide triphosphate hydrolases"/>
    <property type="match status" value="1"/>
</dbReference>
<dbReference type="SMART" id="SM00382">
    <property type="entry name" value="AAA"/>
    <property type="match status" value="1"/>
</dbReference>
<dbReference type="GO" id="GO:0005524">
    <property type="term" value="F:ATP binding"/>
    <property type="evidence" value="ECO:0007669"/>
    <property type="project" value="UniProtKB-KW"/>
</dbReference>
<dbReference type="InterPro" id="IPR001482">
    <property type="entry name" value="T2SS/T4SS_dom"/>
</dbReference>
<dbReference type="EMBL" id="JYFQ01000019">
    <property type="protein sequence ID" value="KKZ14507.1"/>
    <property type="molecule type" value="Genomic_DNA"/>
</dbReference>
<evidence type="ECO:0000259" key="4">
    <source>
        <dbReference type="SMART" id="SM00382"/>
    </source>
</evidence>
<proteinExistence type="inferred from homology"/>
<sequence length="647" mass="70956">MTTQPFPTLTPTEPGPLPEAGWRLVSEGFCSEQQVRMAFHRCRNGGDSLVPALEALAGRSVSTHQQVRSLQELQRLEQQLLYGCRLANVQQVVSQTDDLPGLCRQFLPLEQCNRLLCLPVQWQESCRQVTVLLAAGRDDKRRQDVEIMVRQQGAVAVFQLVLEAELQEVLARLQLQDQTMDIHPLPSSEPGDTDEQNRAEATDLAVTGAAADTSPAVAMADKILMQALSQGASDIHVEPQEDELVVRLRQDGVLQKTYSGLPKQVIPAVTSRFKIMADLDIAERRLPQDGRIRRRFHGRTVDFRVSSLPSRYGEKICLRLLDHSTVQLGLDQLITNEVVRTSIQEMGTRPHGMVLVTGPTGSGKSTTLYALLALMNQPGVNISTVEDPVEYTLSGITQTQVNREKGLDFAMVLRAFMRQDPDVLLVGETRDRETAKIAIEAALTGHLVLTTLHCNDAPSAIVRLQEMGVEPFLVAASLLGVVSQRLLRRVCPACAVAYRPRPEDLARVGLLTSGDTELRFYRACVGTPGALGCNQCGGSGYRGRVGVYEVLPVGEEIAAAVARGVTTDQLRRMAVAAGMTTLLGYGLELVLQGITTLEEVERVLLTDVGLATERRARALSFLSCPQCGAGLRDQWLECPYCLQQRPT</sequence>